<dbReference type="Pfam" id="PF13180">
    <property type="entry name" value="PDZ_2"/>
    <property type="match status" value="1"/>
</dbReference>
<proteinExistence type="inferred from homology"/>
<accession>A0ABV9K9Z2</accession>
<dbReference type="SUPFAM" id="SSF50156">
    <property type="entry name" value="PDZ domain-like"/>
    <property type="match status" value="2"/>
</dbReference>
<dbReference type="Gene3D" id="2.40.10.120">
    <property type="match status" value="1"/>
</dbReference>
<dbReference type="InterPro" id="IPR009003">
    <property type="entry name" value="Peptidase_S1_PA"/>
</dbReference>
<evidence type="ECO:0000256" key="3">
    <source>
        <dbReference type="ARBA" id="ARBA00022729"/>
    </source>
</evidence>
<evidence type="ECO:0000256" key="5">
    <source>
        <dbReference type="ARBA" id="ARBA00022801"/>
    </source>
</evidence>
<evidence type="ECO:0000256" key="4">
    <source>
        <dbReference type="ARBA" id="ARBA00022737"/>
    </source>
</evidence>
<dbReference type="EMBL" id="JBHSGO010000216">
    <property type="protein sequence ID" value="MFC4666823.1"/>
    <property type="molecule type" value="Genomic_DNA"/>
</dbReference>
<comment type="similarity">
    <text evidence="1">Belongs to the peptidase S1C family.</text>
</comment>
<dbReference type="SUPFAM" id="SSF50494">
    <property type="entry name" value="Trypsin-like serine proteases"/>
    <property type="match status" value="1"/>
</dbReference>
<evidence type="ECO:0000256" key="1">
    <source>
        <dbReference type="ARBA" id="ARBA00010541"/>
    </source>
</evidence>
<dbReference type="PANTHER" id="PTHR22939">
    <property type="entry name" value="SERINE PROTEASE FAMILY S1C HTRA-RELATED"/>
    <property type="match status" value="1"/>
</dbReference>
<name>A0ABV9K9Z2_9PORP</name>
<dbReference type="Gene3D" id="2.30.42.10">
    <property type="match status" value="2"/>
</dbReference>
<evidence type="ECO:0000313" key="10">
    <source>
        <dbReference type="Proteomes" id="UP001596020"/>
    </source>
</evidence>
<feature type="signal peptide" evidence="7">
    <location>
        <begin position="1"/>
        <end position="26"/>
    </location>
</feature>
<sequence length="485" mass="51680">MTTKNCWKLAAACAVAFTLGYRPIYAGNQHLSVGYAMTSVDLGGPDLTSAAESSVHAVVHIKVEGTQEVTQSQFMDPFEFFFGGSEGPQRRQMRPVVGYGSGVIISPDGYIVTNNHVIDNANKITVTLNDNRTFSAKLIGADPGSDIALIKIDAKNLPTIPFGDSDKLKLGEWVLAVGNPFNLTSTVTAGIVSAKARSTSSPKPGKMQVESFIQTDAAVNPGNSGGALVNSKGELVGINTMIFSQTGNYAGYSFAVPISIASKVVEDLKKYGTVQRAVMGITIGDINEDLTKKYDLKLHEGAVVTGFADVSSALAGGIKEGDVITSINGKDIKNIASLQEQVNRYRPGDKIKVTVNRKGSTLVKNVILKNLQGGTSFVKSQGINELGASFESIPDDIKMSYGISFGVIVKSVTKGKFMDANIKSGLVILSLNDQPVSSPEDVSRVVNRVNSNSSKDEKNLIVKGFYPPNGNVKFFVVNLGDKPRR</sequence>
<dbReference type="CDD" id="cd06779">
    <property type="entry name" value="cpPDZ_Deg_HtrA-like"/>
    <property type="match status" value="1"/>
</dbReference>
<dbReference type="InterPro" id="IPR036034">
    <property type="entry name" value="PDZ_sf"/>
</dbReference>
<dbReference type="PANTHER" id="PTHR22939:SF129">
    <property type="entry name" value="SERINE PROTEASE HTRA2, MITOCHONDRIAL"/>
    <property type="match status" value="1"/>
</dbReference>
<dbReference type="NCBIfam" id="TIGR02037">
    <property type="entry name" value="degP_htrA_DO"/>
    <property type="match status" value="1"/>
</dbReference>
<keyword evidence="6" id="KW-0720">Serine protease</keyword>
<feature type="chain" id="PRO_5047028568" evidence="7">
    <location>
        <begin position="27"/>
        <end position="485"/>
    </location>
</feature>
<keyword evidence="3 7" id="KW-0732">Signal</keyword>
<dbReference type="Pfam" id="PF13365">
    <property type="entry name" value="Trypsin_2"/>
    <property type="match status" value="1"/>
</dbReference>
<evidence type="ECO:0000256" key="6">
    <source>
        <dbReference type="ARBA" id="ARBA00022825"/>
    </source>
</evidence>
<evidence type="ECO:0000256" key="7">
    <source>
        <dbReference type="SAM" id="SignalP"/>
    </source>
</evidence>
<keyword evidence="10" id="KW-1185">Reference proteome</keyword>
<dbReference type="RefSeq" id="WP_380080323.1">
    <property type="nucleotide sequence ID" value="NZ_JBHSGO010000216.1"/>
</dbReference>
<evidence type="ECO:0000259" key="8">
    <source>
        <dbReference type="PROSITE" id="PS50106"/>
    </source>
</evidence>
<gene>
    <name evidence="9" type="ORF">ACFO3G_09485</name>
</gene>
<evidence type="ECO:0000256" key="2">
    <source>
        <dbReference type="ARBA" id="ARBA00022670"/>
    </source>
</evidence>
<dbReference type="GO" id="GO:0016787">
    <property type="term" value="F:hydrolase activity"/>
    <property type="evidence" value="ECO:0007669"/>
    <property type="project" value="UniProtKB-KW"/>
</dbReference>
<comment type="caution">
    <text evidence="9">The sequence shown here is derived from an EMBL/GenBank/DDBJ whole genome shotgun (WGS) entry which is preliminary data.</text>
</comment>
<organism evidence="9 10">
    <name type="scientific">Falsiporphyromonas endometrii</name>
    <dbReference type="NCBI Taxonomy" id="1387297"/>
    <lineage>
        <taxon>Bacteria</taxon>
        <taxon>Pseudomonadati</taxon>
        <taxon>Bacteroidota</taxon>
        <taxon>Bacteroidia</taxon>
        <taxon>Bacteroidales</taxon>
        <taxon>Porphyromonadaceae</taxon>
        <taxon>Falsiporphyromonas</taxon>
    </lineage>
</organism>
<dbReference type="InterPro" id="IPR001478">
    <property type="entry name" value="PDZ"/>
</dbReference>
<dbReference type="InterPro" id="IPR011782">
    <property type="entry name" value="Pept_S1C_Do"/>
</dbReference>
<keyword evidence="4" id="KW-0677">Repeat</keyword>
<keyword evidence="2" id="KW-0645">Protease</keyword>
<dbReference type="PROSITE" id="PS50106">
    <property type="entry name" value="PDZ"/>
    <property type="match status" value="1"/>
</dbReference>
<dbReference type="InterPro" id="IPR025926">
    <property type="entry name" value="PDZ-like_dom"/>
</dbReference>
<dbReference type="InterPro" id="IPR001940">
    <property type="entry name" value="Peptidase_S1C"/>
</dbReference>
<dbReference type="SMART" id="SM00228">
    <property type="entry name" value="PDZ"/>
    <property type="match status" value="2"/>
</dbReference>
<dbReference type="EC" id="3.4.21.107" evidence="9"/>
<feature type="domain" description="PDZ" evidence="8">
    <location>
        <begin position="279"/>
        <end position="359"/>
    </location>
</feature>
<dbReference type="Proteomes" id="UP001596020">
    <property type="component" value="Unassembled WGS sequence"/>
</dbReference>
<evidence type="ECO:0000313" key="9">
    <source>
        <dbReference type="EMBL" id="MFC4666823.1"/>
    </source>
</evidence>
<dbReference type="Pfam" id="PF12812">
    <property type="entry name" value="PDZ_1"/>
    <property type="match status" value="1"/>
</dbReference>
<protein>
    <submittedName>
        <fullName evidence="9">Do family serine endopeptidase</fullName>
        <ecNumber evidence="9">3.4.21.107</ecNumber>
    </submittedName>
</protein>
<reference evidence="10" key="1">
    <citation type="journal article" date="2019" name="Int. J. Syst. Evol. Microbiol.">
        <title>The Global Catalogue of Microorganisms (GCM) 10K type strain sequencing project: providing services to taxonomists for standard genome sequencing and annotation.</title>
        <authorList>
            <consortium name="The Broad Institute Genomics Platform"/>
            <consortium name="The Broad Institute Genome Sequencing Center for Infectious Disease"/>
            <person name="Wu L."/>
            <person name="Ma J."/>
        </authorList>
    </citation>
    <scope>NUCLEOTIDE SEQUENCE [LARGE SCALE GENOMIC DNA]</scope>
    <source>
        <strain evidence="10">CGMCC 4.7357</strain>
    </source>
</reference>
<dbReference type="PRINTS" id="PR00834">
    <property type="entry name" value="PROTEASES2C"/>
</dbReference>
<keyword evidence="5 9" id="KW-0378">Hydrolase</keyword>